<evidence type="ECO:0000259" key="3">
    <source>
        <dbReference type="Pfam" id="PF16561"/>
    </source>
</evidence>
<dbReference type="EMBL" id="KV919307">
    <property type="protein sequence ID" value="OSX70130.1"/>
    <property type="molecule type" value="Genomic_DNA"/>
</dbReference>
<keyword evidence="2" id="KW-0047">Antifreeze protein</keyword>
<evidence type="ECO:0000313" key="5">
    <source>
        <dbReference type="Proteomes" id="UP000218209"/>
    </source>
</evidence>
<evidence type="ECO:0000256" key="1">
    <source>
        <dbReference type="ARBA" id="ARBA00006358"/>
    </source>
</evidence>
<evidence type="ECO:0000256" key="2">
    <source>
        <dbReference type="ARBA" id="ARBA00023076"/>
    </source>
</evidence>
<dbReference type="PANTHER" id="PTHR47434:SF1">
    <property type="entry name" value="PROTEIN PTST HOMOLOG 2, CHLOROPLASTIC"/>
    <property type="match status" value="1"/>
</dbReference>
<reference evidence="4 5" key="1">
    <citation type="submission" date="2017-03" db="EMBL/GenBank/DDBJ databases">
        <title>WGS assembly of Porphyra umbilicalis.</title>
        <authorList>
            <person name="Brawley S.H."/>
            <person name="Blouin N.A."/>
            <person name="Ficko-Blean E."/>
            <person name="Wheeler G.L."/>
            <person name="Lohr M."/>
            <person name="Goodson H.V."/>
            <person name="Jenkins J.W."/>
            <person name="Blaby-Haas C.E."/>
            <person name="Helliwell K.E."/>
            <person name="Chan C."/>
            <person name="Marriage T."/>
            <person name="Bhattacharya D."/>
            <person name="Klein A.S."/>
            <person name="Badis Y."/>
            <person name="Brodie J."/>
            <person name="Cao Y."/>
            <person name="Collen J."/>
            <person name="Dittami S.M."/>
            <person name="Gachon C.M."/>
            <person name="Green B.R."/>
            <person name="Karpowicz S."/>
            <person name="Kim J.W."/>
            <person name="Kudahl U."/>
            <person name="Lin S."/>
            <person name="Michel G."/>
            <person name="Mittag M."/>
            <person name="Olson B.J."/>
            <person name="Pangilinan J."/>
            <person name="Peng Y."/>
            <person name="Qiu H."/>
            <person name="Shu S."/>
            <person name="Singer J.T."/>
            <person name="Smith A.G."/>
            <person name="Sprecher B.N."/>
            <person name="Wagner V."/>
            <person name="Wang W."/>
            <person name="Wang Z.-Y."/>
            <person name="Yan J."/>
            <person name="Yarish C."/>
            <person name="Zoeuner-Riek S."/>
            <person name="Zhuang Y."/>
            <person name="Zou Y."/>
            <person name="Lindquist E.A."/>
            <person name="Grimwood J."/>
            <person name="Barry K."/>
            <person name="Rokhsar D.S."/>
            <person name="Schmutz J."/>
            <person name="Stiller J.W."/>
            <person name="Grossman A.R."/>
            <person name="Prochnik S.E."/>
        </authorList>
    </citation>
    <scope>NUCLEOTIDE SEQUENCE [LARGE SCALE GENOMIC DNA]</scope>
    <source>
        <strain evidence="4">4086291</strain>
    </source>
</reference>
<dbReference type="PRINTS" id="PR00308">
    <property type="entry name" value="ANTIFREEZEI"/>
</dbReference>
<dbReference type="GO" id="GO:0016172">
    <property type="term" value="F:antifreeze activity"/>
    <property type="evidence" value="ECO:0007669"/>
    <property type="project" value="InterPro"/>
</dbReference>
<accession>A0A1X6NNM2</accession>
<dbReference type="InterPro" id="IPR014756">
    <property type="entry name" value="Ig_E-set"/>
</dbReference>
<gene>
    <name evidence="4" type="ORF">BU14_0889s0001</name>
</gene>
<dbReference type="InterPro" id="IPR013783">
    <property type="entry name" value="Ig-like_fold"/>
</dbReference>
<protein>
    <recommendedName>
        <fullName evidence="3">AMP-activated protein kinase glycogen-binding domain-containing protein</fullName>
    </recommendedName>
</protein>
<dbReference type="Pfam" id="PF16561">
    <property type="entry name" value="AMPK1_CBM"/>
    <property type="match status" value="1"/>
</dbReference>
<dbReference type="InterPro" id="IPR000104">
    <property type="entry name" value="Antifreeze_1"/>
</dbReference>
<comment type="similarity">
    <text evidence="1">Belongs to the type-I AFP family.</text>
</comment>
<dbReference type="PANTHER" id="PTHR47434">
    <property type="entry name" value="PROTEIN PTST HOMOLOG 3, CHLOROPLASTIC"/>
    <property type="match status" value="1"/>
</dbReference>
<sequence length="183" mass="18581">MMSPPPTSSSDPATSVTDLVSRFEATEADAASSAAAAAAARDAAATARAARQAAAAQAAAARTAAADAAAAAERVAATAAAAAERKAAKAAAAAAATRAVPFELRPGGAPTAVRLVGAWVEWDVDRAVALAQSDAEPGLWTAEVRLTPGRYQFKYVIDGEWRVDPAKPTVVEGWHENNTVDVE</sequence>
<dbReference type="Proteomes" id="UP000218209">
    <property type="component" value="Unassembled WGS sequence"/>
</dbReference>
<dbReference type="AlphaFoldDB" id="A0A1X6NNM2"/>
<organism evidence="4 5">
    <name type="scientific">Porphyra umbilicalis</name>
    <name type="common">Purple laver</name>
    <name type="synonym">Red alga</name>
    <dbReference type="NCBI Taxonomy" id="2786"/>
    <lineage>
        <taxon>Eukaryota</taxon>
        <taxon>Rhodophyta</taxon>
        <taxon>Bangiophyceae</taxon>
        <taxon>Bangiales</taxon>
        <taxon>Bangiaceae</taxon>
        <taxon>Porphyra</taxon>
    </lineage>
</organism>
<dbReference type="SUPFAM" id="SSF81296">
    <property type="entry name" value="E set domains"/>
    <property type="match status" value="1"/>
</dbReference>
<dbReference type="Gene3D" id="2.60.40.10">
    <property type="entry name" value="Immunoglobulins"/>
    <property type="match status" value="1"/>
</dbReference>
<dbReference type="CDD" id="cd02859">
    <property type="entry name" value="E_set_AMPKbeta_like_N"/>
    <property type="match status" value="1"/>
</dbReference>
<dbReference type="OrthoDB" id="531008at2759"/>
<name>A0A1X6NNM2_PORUM</name>
<keyword evidence="5" id="KW-1185">Reference proteome</keyword>
<evidence type="ECO:0000313" key="4">
    <source>
        <dbReference type="EMBL" id="OSX70130.1"/>
    </source>
</evidence>
<proteinExistence type="inferred from homology"/>
<dbReference type="InterPro" id="IPR032640">
    <property type="entry name" value="AMPK1_CBM"/>
</dbReference>
<feature type="domain" description="AMP-activated protein kinase glycogen-binding" evidence="3">
    <location>
        <begin position="111"/>
        <end position="182"/>
    </location>
</feature>